<dbReference type="PRINTS" id="PR00237">
    <property type="entry name" value="GPCRRHODOPSN"/>
</dbReference>
<gene>
    <name evidence="9" type="primary">LOC101853891</name>
</gene>
<keyword evidence="2 6" id="KW-0812">Transmembrane</keyword>
<keyword evidence="3 6" id="KW-1133">Transmembrane helix</keyword>
<feature type="region of interest" description="Disordered" evidence="5">
    <location>
        <begin position="464"/>
        <end position="507"/>
    </location>
</feature>
<protein>
    <submittedName>
        <fullName evidence="9">Sex peptide receptor</fullName>
    </submittedName>
</protein>
<feature type="transmembrane region" description="Helical" evidence="6">
    <location>
        <begin position="144"/>
        <end position="162"/>
    </location>
</feature>
<dbReference type="SUPFAM" id="SSF81321">
    <property type="entry name" value="Family A G protein-coupled receptor-like"/>
    <property type="match status" value="1"/>
</dbReference>
<dbReference type="GeneID" id="101853891"/>
<sequence>MEINLNPEFGGITFAPPDQQPSTGIISSLNVSQLPGHVGGNGGSCDSNGTDEYKEFYETAQFVTGLIIYPLLCVTGITGNSLSLIVLSHKDMATSTNIYLLALGISDSLKLMNDFLYFVMLVISQHNPTAANAMMVNVYPYAHYVFQVAVSVTAWLTVSVAMDRYISVCYPSHSKSLCTIPKARTVVISVNVIMILLSIPSGFRYRLQTVHDLKNNVTCMELVVTELGRNRQFMIPYTWVQNFLRGIIPVFILVFINARIINVLRKERVRGKKFSSRNRITLMLIAMVVIFILCITPDAVMSTFFGKGYVEEDYMVKGIREITDSLVAFNSAVNFILYCSLSAIFRNTFMRVFFGRRYAKMRGGSCRNVSRDGTSGRRKSTKSSLRYNHRNSGSGGGGGGDDEYGDEVCDEDLGLTEIPDMNGRNTLLDAVHNNIRNYEGVDGSNVYDNGADKDNSGSHYYDSAYTNGYRSSPPDLDKKYSFSSLGRGPEMDPMTPPDLSRSPPHGILKHRSSLADAVHVRDAADNKVVLYVFQDSESDGVPL</sequence>
<feature type="domain" description="G-protein coupled receptors family 1 profile" evidence="7">
    <location>
        <begin position="79"/>
        <end position="338"/>
    </location>
</feature>
<feature type="transmembrane region" description="Helical" evidence="6">
    <location>
        <begin position="99"/>
        <end position="124"/>
    </location>
</feature>
<dbReference type="InterPro" id="IPR052954">
    <property type="entry name" value="GPCR-Ligand_Int"/>
</dbReference>
<accession>A0ABM0K7Q2</accession>
<evidence type="ECO:0000256" key="6">
    <source>
        <dbReference type="SAM" id="Phobius"/>
    </source>
</evidence>
<proteinExistence type="predicted"/>
<evidence type="ECO:0000256" key="3">
    <source>
        <dbReference type="ARBA" id="ARBA00022989"/>
    </source>
</evidence>
<evidence type="ECO:0000256" key="1">
    <source>
        <dbReference type="ARBA" id="ARBA00004370"/>
    </source>
</evidence>
<feature type="transmembrane region" description="Helical" evidence="6">
    <location>
        <begin position="243"/>
        <end position="261"/>
    </location>
</feature>
<feature type="transmembrane region" description="Helical" evidence="6">
    <location>
        <begin position="335"/>
        <end position="354"/>
    </location>
</feature>
<comment type="subcellular location">
    <subcellularLocation>
        <location evidence="1">Membrane</location>
    </subcellularLocation>
</comment>
<reference evidence="9" key="1">
    <citation type="submission" date="2025-08" db="UniProtKB">
        <authorList>
            <consortium name="RefSeq"/>
        </authorList>
    </citation>
    <scope>IDENTIFICATION</scope>
</reference>
<evidence type="ECO:0000313" key="9">
    <source>
        <dbReference type="RefSeq" id="XP_005110754.1"/>
    </source>
</evidence>
<keyword evidence="4 6" id="KW-0472">Membrane</keyword>
<evidence type="ECO:0000259" key="7">
    <source>
        <dbReference type="PROSITE" id="PS50262"/>
    </source>
</evidence>
<feature type="transmembrane region" description="Helical" evidence="6">
    <location>
        <begin position="183"/>
        <end position="203"/>
    </location>
</feature>
<dbReference type="InterPro" id="IPR000276">
    <property type="entry name" value="GPCR_Rhodpsn"/>
</dbReference>
<dbReference type="Proteomes" id="UP000694888">
    <property type="component" value="Unplaced"/>
</dbReference>
<feature type="region of interest" description="Disordered" evidence="5">
    <location>
        <begin position="364"/>
        <end position="408"/>
    </location>
</feature>
<dbReference type="PROSITE" id="PS50262">
    <property type="entry name" value="G_PROTEIN_RECEP_F1_2"/>
    <property type="match status" value="1"/>
</dbReference>
<evidence type="ECO:0000313" key="8">
    <source>
        <dbReference type="Proteomes" id="UP000694888"/>
    </source>
</evidence>
<organism evidence="8 9">
    <name type="scientific">Aplysia californica</name>
    <name type="common">California sea hare</name>
    <dbReference type="NCBI Taxonomy" id="6500"/>
    <lineage>
        <taxon>Eukaryota</taxon>
        <taxon>Metazoa</taxon>
        <taxon>Spiralia</taxon>
        <taxon>Lophotrochozoa</taxon>
        <taxon>Mollusca</taxon>
        <taxon>Gastropoda</taxon>
        <taxon>Heterobranchia</taxon>
        <taxon>Euthyneura</taxon>
        <taxon>Tectipleura</taxon>
        <taxon>Aplysiida</taxon>
        <taxon>Aplysioidea</taxon>
        <taxon>Aplysiidae</taxon>
        <taxon>Aplysia</taxon>
    </lineage>
</organism>
<keyword evidence="9" id="KW-0675">Receptor</keyword>
<keyword evidence="8" id="KW-1185">Reference proteome</keyword>
<evidence type="ECO:0000256" key="5">
    <source>
        <dbReference type="SAM" id="MobiDB-lite"/>
    </source>
</evidence>
<feature type="transmembrane region" description="Helical" evidence="6">
    <location>
        <begin position="282"/>
        <end position="305"/>
    </location>
</feature>
<evidence type="ECO:0000256" key="4">
    <source>
        <dbReference type="ARBA" id="ARBA00023136"/>
    </source>
</evidence>
<feature type="compositionally biased region" description="Polar residues" evidence="5">
    <location>
        <begin position="382"/>
        <end position="392"/>
    </location>
</feature>
<dbReference type="Gene3D" id="1.20.1070.10">
    <property type="entry name" value="Rhodopsin 7-helix transmembrane proteins"/>
    <property type="match status" value="1"/>
</dbReference>
<dbReference type="InterPro" id="IPR017452">
    <property type="entry name" value="GPCR_Rhodpsn_7TM"/>
</dbReference>
<dbReference type="CDD" id="cd14978">
    <property type="entry name" value="7tmA_FMRFamide_R-like"/>
    <property type="match status" value="1"/>
</dbReference>
<dbReference type="PANTHER" id="PTHR46641">
    <property type="entry name" value="FMRFAMIDE RECEPTOR-RELATED"/>
    <property type="match status" value="1"/>
</dbReference>
<dbReference type="PANTHER" id="PTHR46641:SF2">
    <property type="entry name" value="FMRFAMIDE RECEPTOR"/>
    <property type="match status" value="1"/>
</dbReference>
<dbReference type="Pfam" id="PF00001">
    <property type="entry name" value="7tm_1"/>
    <property type="match status" value="1"/>
</dbReference>
<name>A0ABM0K7Q2_APLCA</name>
<feature type="transmembrane region" description="Helical" evidence="6">
    <location>
        <begin position="66"/>
        <end position="87"/>
    </location>
</feature>
<evidence type="ECO:0000256" key="2">
    <source>
        <dbReference type="ARBA" id="ARBA00022692"/>
    </source>
</evidence>
<dbReference type="RefSeq" id="XP_005110754.1">
    <property type="nucleotide sequence ID" value="XM_005110697.3"/>
</dbReference>